<evidence type="ECO:0000256" key="2">
    <source>
        <dbReference type="ARBA" id="ARBA00022692"/>
    </source>
</evidence>
<feature type="transmembrane region" description="Helical" evidence="5">
    <location>
        <begin position="72"/>
        <end position="93"/>
    </location>
</feature>
<gene>
    <name evidence="7" type="ORF">KII88_06800</name>
</gene>
<accession>A0AB35G0V9</accession>
<dbReference type="GO" id="GO:0016020">
    <property type="term" value="C:membrane"/>
    <property type="evidence" value="ECO:0007669"/>
    <property type="project" value="UniProtKB-SubCell"/>
</dbReference>
<keyword evidence="2 5" id="KW-0812">Transmembrane</keyword>
<protein>
    <submittedName>
        <fullName evidence="7">TM2 domain-containing protein</fullName>
    </submittedName>
</protein>
<dbReference type="EMBL" id="JAHBFV010000020">
    <property type="protein sequence ID" value="MBZ6016233.1"/>
    <property type="molecule type" value="Genomic_DNA"/>
</dbReference>
<evidence type="ECO:0000256" key="4">
    <source>
        <dbReference type="ARBA" id="ARBA00023136"/>
    </source>
</evidence>
<dbReference type="RefSeq" id="WP_224148513.1">
    <property type="nucleotide sequence ID" value="NZ_JAHBFV010000020.1"/>
</dbReference>
<reference evidence="7" key="1">
    <citation type="submission" date="2021-05" db="EMBL/GenBank/DDBJ databases">
        <title>Pangenome of Leuconostoc gelidum warrants species status for Leuconostoc gelidum subsp. gasicomitatum.</title>
        <authorList>
            <person name="Johansson P."/>
            <person name="Sade E."/>
            <person name="Hultman J."/>
            <person name="Auvinen P."/>
            <person name="Bjorkroth J."/>
        </authorList>
    </citation>
    <scope>NUCLEOTIDE SEQUENCE</scope>
    <source>
        <strain evidence="7">C220d</strain>
    </source>
</reference>
<evidence type="ECO:0000313" key="8">
    <source>
        <dbReference type="Proteomes" id="UP000727071"/>
    </source>
</evidence>
<feature type="transmembrane region" description="Helical" evidence="5">
    <location>
        <begin position="105"/>
        <end position="131"/>
    </location>
</feature>
<comment type="subcellular location">
    <subcellularLocation>
        <location evidence="1">Membrane</location>
        <topology evidence="1">Multi-pass membrane protein</topology>
    </subcellularLocation>
</comment>
<keyword evidence="3 5" id="KW-1133">Transmembrane helix</keyword>
<sequence length="149" mass="16336">MAIVKKVDNVAKIVTVLSDGVLEQIHFDKFLTIPEVSDIVSIQQSLDGEAKYVVLESSDLNKLNKNSTKSKMVAGLLGIFFGSFGVHNFYLGYNTKAVLQLLGMTLGWITFGIIPFIVAVWAFIESILILVSSKGSNFHKDAQGLELLD</sequence>
<evidence type="ECO:0000313" key="7">
    <source>
        <dbReference type="EMBL" id="MBZ6016233.1"/>
    </source>
</evidence>
<keyword evidence="4 5" id="KW-0472">Membrane</keyword>
<evidence type="ECO:0000256" key="3">
    <source>
        <dbReference type="ARBA" id="ARBA00022989"/>
    </source>
</evidence>
<dbReference type="AlphaFoldDB" id="A0AB35G0V9"/>
<dbReference type="Proteomes" id="UP000727071">
    <property type="component" value="Unassembled WGS sequence"/>
</dbReference>
<evidence type="ECO:0000259" key="6">
    <source>
        <dbReference type="Pfam" id="PF05154"/>
    </source>
</evidence>
<evidence type="ECO:0000256" key="1">
    <source>
        <dbReference type="ARBA" id="ARBA00004141"/>
    </source>
</evidence>
<organism evidence="7 8">
    <name type="scientific">Leuconostoc gelidum subsp. gelidum</name>
    <dbReference type="NCBI Taxonomy" id="1607839"/>
    <lineage>
        <taxon>Bacteria</taxon>
        <taxon>Bacillati</taxon>
        <taxon>Bacillota</taxon>
        <taxon>Bacilli</taxon>
        <taxon>Lactobacillales</taxon>
        <taxon>Lactobacillaceae</taxon>
        <taxon>Leuconostoc</taxon>
        <taxon>Leuconostoc gelidum group</taxon>
    </lineage>
</organism>
<evidence type="ECO:0000256" key="5">
    <source>
        <dbReference type="SAM" id="Phobius"/>
    </source>
</evidence>
<dbReference type="InterPro" id="IPR007829">
    <property type="entry name" value="TM2"/>
</dbReference>
<feature type="domain" description="TM2" evidence="6">
    <location>
        <begin position="68"/>
        <end position="116"/>
    </location>
</feature>
<name>A0AB35G0V9_LEUGE</name>
<comment type="caution">
    <text evidence="7">The sequence shown here is derived from an EMBL/GenBank/DDBJ whole genome shotgun (WGS) entry which is preliminary data.</text>
</comment>
<dbReference type="Pfam" id="PF05154">
    <property type="entry name" value="TM2"/>
    <property type="match status" value="1"/>
</dbReference>
<proteinExistence type="predicted"/>